<evidence type="ECO:0000313" key="2">
    <source>
        <dbReference type="Proteomes" id="UP001165079"/>
    </source>
</evidence>
<sequence>MDLVRLAGRAASARSSRCQPTRRTDHIFGDAPGHDAMPATLGIPLGELAYWYEVDGVLVEV</sequence>
<evidence type="ECO:0000313" key="1">
    <source>
        <dbReference type="EMBL" id="GLZ77751.1"/>
    </source>
</evidence>
<comment type="caution">
    <text evidence="1">The sequence shown here is derived from an EMBL/GenBank/DDBJ whole genome shotgun (WGS) entry which is preliminary data.</text>
</comment>
<accession>A0A9W6W9P1</accession>
<dbReference type="RefSeq" id="WP_285662838.1">
    <property type="nucleotide sequence ID" value="NZ_BSTX01000001.1"/>
</dbReference>
<name>A0A9W6W9P1_9ACTN</name>
<dbReference type="EMBL" id="BSTX01000001">
    <property type="protein sequence ID" value="GLZ77751.1"/>
    <property type="molecule type" value="Genomic_DNA"/>
</dbReference>
<dbReference type="Proteomes" id="UP001165079">
    <property type="component" value="Unassembled WGS sequence"/>
</dbReference>
<dbReference type="AlphaFoldDB" id="A0A9W6W9P1"/>
<organism evidence="1 2">
    <name type="scientific">Actinorhabdospora filicis</name>
    <dbReference type="NCBI Taxonomy" id="1785913"/>
    <lineage>
        <taxon>Bacteria</taxon>
        <taxon>Bacillati</taxon>
        <taxon>Actinomycetota</taxon>
        <taxon>Actinomycetes</taxon>
        <taxon>Micromonosporales</taxon>
        <taxon>Micromonosporaceae</taxon>
        <taxon>Actinorhabdospora</taxon>
    </lineage>
</organism>
<proteinExistence type="predicted"/>
<keyword evidence="2" id="KW-1185">Reference proteome</keyword>
<reference evidence="1" key="1">
    <citation type="submission" date="2023-03" db="EMBL/GenBank/DDBJ databases">
        <title>Actinorhabdospora filicis NBRC 111898.</title>
        <authorList>
            <person name="Ichikawa N."/>
            <person name="Sato H."/>
            <person name="Tonouchi N."/>
        </authorList>
    </citation>
    <scope>NUCLEOTIDE SEQUENCE</scope>
    <source>
        <strain evidence="1">NBRC 111898</strain>
    </source>
</reference>
<protein>
    <submittedName>
        <fullName evidence="1">Uncharacterized protein</fullName>
    </submittedName>
</protein>
<gene>
    <name evidence="1" type="ORF">Afil01_25580</name>
</gene>